<proteinExistence type="predicted"/>
<evidence type="ECO:0000313" key="2">
    <source>
        <dbReference type="EMBL" id="KAI8574928.1"/>
    </source>
</evidence>
<protein>
    <recommendedName>
        <fullName evidence="4">Retrotransposon gag domain-containing protein</fullName>
    </recommendedName>
</protein>
<keyword evidence="3" id="KW-1185">Reference proteome</keyword>
<name>A0AAD5DZP5_UMBRA</name>
<accession>A0AAD5DZP5</accession>
<evidence type="ECO:0000256" key="1">
    <source>
        <dbReference type="SAM" id="MobiDB-lite"/>
    </source>
</evidence>
<dbReference type="AlphaFoldDB" id="A0AAD5DZP5"/>
<gene>
    <name evidence="2" type="ORF">K450DRAFT_286044</name>
</gene>
<organism evidence="2 3">
    <name type="scientific">Umbelopsis ramanniana AG</name>
    <dbReference type="NCBI Taxonomy" id="1314678"/>
    <lineage>
        <taxon>Eukaryota</taxon>
        <taxon>Fungi</taxon>
        <taxon>Fungi incertae sedis</taxon>
        <taxon>Mucoromycota</taxon>
        <taxon>Mucoromycotina</taxon>
        <taxon>Umbelopsidomycetes</taxon>
        <taxon>Umbelopsidales</taxon>
        <taxon>Umbelopsidaceae</taxon>
        <taxon>Umbelopsis</taxon>
    </lineage>
</organism>
<reference evidence="2" key="1">
    <citation type="submission" date="2021-06" db="EMBL/GenBank/DDBJ databases">
        <authorList>
            <consortium name="DOE Joint Genome Institute"/>
            <person name="Mondo S.J."/>
            <person name="Amses K.R."/>
            <person name="Simmons D.R."/>
            <person name="Longcore J.E."/>
            <person name="Seto K."/>
            <person name="Alves G.H."/>
            <person name="Bonds A.E."/>
            <person name="Quandt C.A."/>
            <person name="Davis W.J."/>
            <person name="Chang Y."/>
            <person name="Letcher P.M."/>
            <person name="Powell M.J."/>
            <person name="Kuo A."/>
            <person name="Labutti K."/>
            <person name="Pangilinan J."/>
            <person name="Andreopoulos W."/>
            <person name="Tritt A."/>
            <person name="Riley R."/>
            <person name="Hundley H."/>
            <person name="Johnson J."/>
            <person name="Lipzen A."/>
            <person name="Barry K."/>
            <person name="Berbee M.L."/>
            <person name="Buchler N.E."/>
            <person name="Grigoriev I.V."/>
            <person name="Spatafora J.W."/>
            <person name="Stajich J.E."/>
            <person name="James T.Y."/>
        </authorList>
    </citation>
    <scope>NUCLEOTIDE SEQUENCE</scope>
    <source>
        <strain evidence="2">AG</strain>
    </source>
</reference>
<evidence type="ECO:0008006" key="4">
    <source>
        <dbReference type="Google" id="ProtNLM"/>
    </source>
</evidence>
<dbReference type="Proteomes" id="UP001206595">
    <property type="component" value="Unassembled WGS sequence"/>
</dbReference>
<reference evidence="2" key="2">
    <citation type="journal article" date="2022" name="Proc. Natl. Acad. Sci. U.S.A.">
        <title>Diploid-dominant life cycles characterize the early evolution of Fungi.</title>
        <authorList>
            <person name="Amses K.R."/>
            <person name="Simmons D.R."/>
            <person name="Longcore J.E."/>
            <person name="Mondo S.J."/>
            <person name="Seto K."/>
            <person name="Jeronimo G.H."/>
            <person name="Bonds A.E."/>
            <person name="Quandt C.A."/>
            <person name="Davis W.J."/>
            <person name="Chang Y."/>
            <person name="Federici B.A."/>
            <person name="Kuo A."/>
            <person name="LaButti K."/>
            <person name="Pangilinan J."/>
            <person name="Andreopoulos W."/>
            <person name="Tritt A."/>
            <person name="Riley R."/>
            <person name="Hundley H."/>
            <person name="Johnson J."/>
            <person name="Lipzen A."/>
            <person name="Barry K."/>
            <person name="Lang B.F."/>
            <person name="Cuomo C.A."/>
            <person name="Buchler N.E."/>
            <person name="Grigoriev I.V."/>
            <person name="Spatafora J.W."/>
            <person name="Stajich J.E."/>
            <person name="James T.Y."/>
        </authorList>
    </citation>
    <scope>NUCLEOTIDE SEQUENCE</scope>
    <source>
        <strain evidence="2">AG</strain>
    </source>
</reference>
<sequence>MEMPSNQGIPRPMAANHGSAKISSTTLKTARELLNDNKKAHIPYLFFQTLNIPYEPVLKEPPHFSGSYPEDPKAFILKFDKVAKANSWNNTDRCMNVLPLCFSGLAEEWFDELMIQKPSFSSWLTDPSAPGSSFEEVFLKQFLTPGLLREFRLRCDLRRQTASESGISYCEEKLTLITMADPYSDWDEDIRLSIVIEGLEEQRRLFVDIHNPKDLNELRKFISFADSRAINDPMLRMEKELLEIKNLVLCLLDELSSSPRHRVQS</sequence>
<evidence type="ECO:0000313" key="3">
    <source>
        <dbReference type="Proteomes" id="UP001206595"/>
    </source>
</evidence>
<dbReference type="GeneID" id="75918869"/>
<dbReference type="EMBL" id="MU621032">
    <property type="protein sequence ID" value="KAI8574928.1"/>
    <property type="molecule type" value="Genomic_DNA"/>
</dbReference>
<feature type="region of interest" description="Disordered" evidence="1">
    <location>
        <begin position="1"/>
        <end position="21"/>
    </location>
</feature>
<dbReference type="RefSeq" id="XP_051439934.1">
    <property type="nucleotide sequence ID" value="XM_051593527.1"/>
</dbReference>
<comment type="caution">
    <text evidence="2">The sequence shown here is derived from an EMBL/GenBank/DDBJ whole genome shotgun (WGS) entry which is preliminary data.</text>
</comment>